<sequence>MRAAVMEASRTVAVSGVPAVLPAGRMVDKLTIHFQSCRRSRGGDVEEVRYPSGMDGVAFVTFYRAEEQNSTLLLADAERVVRKEQHIMSDQEFPEDYLLTVFPFTRDVFLYVTSTMVNLSVFGPDQMSLIQSLRSAHRSLRFQPLLEQRKAAIEGPFAAVKALIEDLIRRASLLKSPISAQTAAVKLRETALNPRVISHRKAGDSVSCSGSKAKLEPASSNGLSTPLQTTGEGTNVQSLLSNAKTQNAFWKEKSFL</sequence>
<dbReference type="EMBL" id="CM041541">
    <property type="protein sequence ID" value="KAI3365987.1"/>
    <property type="molecule type" value="Genomic_DNA"/>
</dbReference>
<accession>A0ACB8WDS6</accession>
<organism evidence="1 2">
    <name type="scientific">Scortum barcoo</name>
    <name type="common">barcoo grunter</name>
    <dbReference type="NCBI Taxonomy" id="214431"/>
    <lineage>
        <taxon>Eukaryota</taxon>
        <taxon>Metazoa</taxon>
        <taxon>Chordata</taxon>
        <taxon>Craniata</taxon>
        <taxon>Vertebrata</taxon>
        <taxon>Euteleostomi</taxon>
        <taxon>Actinopterygii</taxon>
        <taxon>Neopterygii</taxon>
        <taxon>Teleostei</taxon>
        <taxon>Neoteleostei</taxon>
        <taxon>Acanthomorphata</taxon>
        <taxon>Eupercaria</taxon>
        <taxon>Centrarchiformes</taxon>
        <taxon>Terapontoidei</taxon>
        <taxon>Terapontidae</taxon>
        <taxon>Scortum</taxon>
    </lineage>
</organism>
<reference evidence="1" key="1">
    <citation type="submission" date="2022-04" db="EMBL/GenBank/DDBJ databases">
        <title>Jade perch genome.</title>
        <authorList>
            <person name="Chao B."/>
        </authorList>
    </citation>
    <scope>NUCLEOTIDE SEQUENCE</scope>
    <source>
        <strain evidence="1">CB-2022</strain>
    </source>
</reference>
<evidence type="ECO:0000313" key="2">
    <source>
        <dbReference type="Proteomes" id="UP000831701"/>
    </source>
</evidence>
<name>A0ACB8WDS6_9TELE</name>
<evidence type="ECO:0000313" key="1">
    <source>
        <dbReference type="EMBL" id="KAI3365987.1"/>
    </source>
</evidence>
<comment type="caution">
    <text evidence="1">The sequence shown here is derived from an EMBL/GenBank/DDBJ whole genome shotgun (WGS) entry which is preliminary data.</text>
</comment>
<keyword evidence="2" id="KW-1185">Reference proteome</keyword>
<dbReference type="Proteomes" id="UP000831701">
    <property type="component" value="Chromosome 11"/>
</dbReference>
<proteinExistence type="predicted"/>
<protein>
    <submittedName>
        <fullName evidence="1">Uncharacterized protein</fullName>
    </submittedName>
</protein>
<gene>
    <name evidence="1" type="ORF">L3Q82_009815</name>
</gene>